<dbReference type="EMBL" id="BARU01002191">
    <property type="protein sequence ID" value="GAH25100.1"/>
    <property type="molecule type" value="Genomic_DNA"/>
</dbReference>
<feature type="non-terminal residue" evidence="1">
    <location>
        <position position="1"/>
    </location>
</feature>
<dbReference type="AlphaFoldDB" id="X1EXS2"/>
<evidence type="ECO:0000313" key="1">
    <source>
        <dbReference type="EMBL" id="GAH25100.1"/>
    </source>
</evidence>
<name>X1EXS2_9ZZZZ</name>
<sequence length="70" mass="7812">IIGSNVEESYSSGENYSEDFLLDSIFIGSQVNSNYGKLLIITFYLSKSEVEEVFLALERGVLNLSICPKK</sequence>
<accession>X1EXS2</accession>
<reference evidence="1" key="1">
    <citation type="journal article" date="2014" name="Front. Microbiol.">
        <title>High frequency of phylogenetically diverse reductive dehalogenase-homologous genes in deep subseafloor sedimentary metagenomes.</title>
        <authorList>
            <person name="Kawai M."/>
            <person name="Futagami T."/>
            <person name="Toyoda A."/>
            <person name="Takaki Y."/>
            <person name="Nishi S."/>
            <person name="Hori S."/>
            <person name="Arai W."/>
            <person name="Tsubouchi T."/>
            <person name="Morono Y."/>
            <person name="Uchiyama I."/>
            <person name="Ito T."/>
            <person name="Fujiyama A."/>
            <person name="Inagaki F."/>
            <person name="Takami H."/>
        </authorList>
    </citation>
    <scope>NUCLEOTIDE SEQUENCE</scope>
    <source>
        <strain evidence="1">Expedition CK06-06</strain>
    </source>
</reference>
<organism evidence="1">
    <name type="scientific">marine sediment metagenome</name>
    <dbReference type="NCBI Taxonomy" id="412755"/>
    <lineage>
        <taxon>unclassified sequences</taxon>
        <taxon>metagenomes</taxon>
        <taxon>ecological metagenomes</taxon>
    </lineage>
</organism>
<proteinExistence type="predicted"/>
<protein>
    <submittedName>
        <fullName evidence="1">Uncharacterized protein</fullName>
    </submittedName>
</protein>
<gene>
    <name evidence="1" type="ORF">S03H2_05287</name>
</gene>
<comment type="caution">
    <text evidence="1">The sequence shown here is derived from an EMBL/GenBank/DDBJ whole genome shotgun (WGS) entry which is preliminary data.</text>
</comment>